<evidence type="ECO:0000256" key="1">
    <source>
        <dbReference type="SAM" id="Phobius"/>
    </source>
</evidence>
<name>A0A254TLB3_9BURK</name>
<protein>
    <submittedName>
        <fullName evidence="2">Uncharacterized protein</fullName>
    </submittedName>
</protein>
<proteinExistence type="predicted"/>
<accession>A0A254TLB3</accession>
<dbReference type="RefSeq" id="WP_088708936.1">
    <property type="nucleotide sequence ID" value="NZ_LSTO01000001.1"/>
</dbReference>
<feature type="transmembrane region" description="Helical" evidence="1">
    <location>
        <begin position="24"/>
        <end position="52"/>
    </location>
</feature>
<dbReference type="OrthoDB" id="8779073at2"/>
<sequence>MSVLSLAFPAEAIAANVLTVARPLLGLGVLAAMMVVFKPLLVGLLRAALLVVKPRKSLEERSQRRMLQSVLMLNRMARDFDGVQPSLANELRAIASRQ</sequence>
<keyword evidence="1" id="KW-0812">Transmembrane</keyword>
<dbReference type="Proteomes" id="UP000197535">
    <property type="component" value="Unassembled WGS sequence"/>
</dbReference>
<keyword evidence="3" id="KW-1185">Reference proteome</keyword>
<evidence type="ECO:0000313" key="3">
    <source>
        <dbReference type="Proteomes" id="UP000197535"/>
    </source>
</evidence>
<keyword evidence="1" id="KW-0472">Membrane</keyword>
<comment type="caution">
    <text evidence="2">The sequence shown here is derived from an EMBL/GenBank/DDBJ whole genome shotgun (WGS) entry which is preliminary data.</text>
</comment>
<evidence type="ECO:0000313" key="2">
    <source>
        <dbReference type="EMBL" id="OWW22112.1"/>
    </source>
</evidence>
<reference evidence="2 3" key="1">
    <citation type="submission" date="2016-02" db="EMBL/GenBank/DDBJ databases">
        <authorList>
            <person name="Wen L."/>
            <person name="He K."/>
            <person name="Yang H."/>
        </authorList>
    </citation>
    <scope>NUCLEOTIDE SEQUENCE [LARGE SCALE GENOMIC DNA]</scope>
    <source>
        <strain evidence="2 3">TSA40</strain>
    </source>
</reference>
<organism evidence="2 3">
    <name type="scientific">Noviherbaspirillum denitrificans</name>
    <dbReference type="NCBI Taxonomy" id="1968433"/>
    <lineage>
        <taxon>Bacteria</taxon>
        <taxon>Pseudomonadati</taxon>
        <taxon>Pseudomonadota</taxon>
        <taxon>Betaproteobacteria</taxon>
        <taxon>Burkholderiales</taxon>
        <taxon>Oxalobacteraceae</taxon>
        <taxon>Noviherbaspirillum</taxon>
    </lineage>
</organism>
<keyword evidence="1" id="KW-1133">Transmembrane helix</keyword>
<dbReference type="EMBL" id="LSTO01000001">
    <property type="protein sequence ID" value="OWW22112.1"/>
    <property type="molecule type" value="Genomic_DNA"/>
</dbReference>
<gene>
    <name evidence="2" type="ORF">AYR66_24065</name>
</gene>
<dbReference type="AlphaFoldDB" id="A0A254TLB3"/>